<dbReference type="EMBL" id="JARIHO010000059">
    <property type="protein sequence ID" value="KAJ7318247.1"/>
    <property type="molecule type" value="Genomic_DNA"/>
</dbReference>
<sequence>MPRLPEPLPEPVSNAPFPPVEQNSGQRAGESMSEFFDRRKGENTRWEAMETVVRRRAREQQEENAARGQVPGRGGARVFEWVKSSGHFIRTAGGRPRYEELWEEYGPSQRRYDSFHNEWDLCEAFGPVDDQDSDDGDEGYNDFAPSTSTRHDEFTPSMRGVEFDRVALSFRTIVQYRYGCVVKEENRQIPPPALEYRVQPELAKRLLGDLNLQVHPNRPEELEIFCAFLGYCKAARQLEDIPRPLLDFHDLESDLYYDWVAEVRRETLGGKLYYVVYEIKSDASRPSLYVLLQSATTALEIVRQGWGPTLDEIIEKLLGRNISFSVCSRHQQIRVGPPPRRQMYSGLGFRSQRYAPDAHDYQSYVAIREQFLRSPRGRCAKSYGGIVGRLACTLISDAEVLRGPTDEVTVDGLCMWDGHSEYAYWDDYLTDQEIDLICGVYHISTGKKQASIFCVPRKLITS</sequence>
<name>A0AAD6ZDC7_9AGAR</name>
<evidence type="ECO:0000256" key="1">
    <source>
        <dbReference type="SAM" id="MobiDB-lite"/>
    </source>
</evidence>
<feature type="compositionally biased region" description="Pro residues" evidence="1">
    <location>
        <begin position="1"/>
        <end position="10"/>
    </location>
</feature>
<accession>A0AAD6ZDC7</accession>
<gene>
    <name evidence="2" type="ORF">DFH08DRAFT_715010</name>
</gene>
<keyword evidence="3" id="KW-1185">Reference proteome</keyword>
<dbReference type="AlphaFoldDB" id="A0AAD6ZDC7"/>
<evidence type="ECO:0000313" key="2">
    <source>
        <dbReference type="EMBL" id="KAJ7318247.1"/>
    </source>
</evidence>
<feature type="region of interest" description="Disordered" evidence="1">
    <location>
        <begin position="1"/>
        <end position="42"/>
    </location>
</feature>
<evidence type="ECO:0000313" key="3">
    <source>
        <dbReference type="Proteomes" id="UP001218218"/>
    </source>
</evidence>
<comment type="caution">
    <text evidence="2">The sequence shown here is derived from an EMBL/GenBank/DDBJ whole genome shotgun (WGS) entry which is preliminary data.</text>
</comment>
<reference evidence="2" key="1">
    <citation type="submission" date="2023-03" db="EMBL/GenBank/DDBJ databases">
        <title>Massive genome expansion in bonnet fungi (Mycena s.s.) driven by repeated elements and novel gene families across ecological guilds.</title>
        <authorList>
            <consortium name="Lawrence Berkeley National Laboratory"/>
            <person name="Harder C.B."/>
            <person name="Miyauchi S."/>
            <person name="Viragh M."/>
            <person name="Kuo A."/>
            <person name="Thoen E."/>
            <person name="Andreopoulos B."/>
            <person name="Lu D."/>
            <person name="Skrede I."/>
            <person name="Drula E."/>
            <person name="Henrissat B."/>
            <person name="Morin E."/>
            <person name="Kohler A."/>
            <person name="Barry K."/>
            <person name="LaButti K."/>
            <person name="Morin E."/>
            <person name="Salamov A."/>
            <person name="Lipzen A."/>
            <person name="Mereny Z."/>
            <person name="Hegedus B."/>
            <person name="Baldrian P."/>
            <person name="Stursova M."/>
            <person name="Weitz H."/>
            <person name="Taylor A."/>
            <person name="Grigoriev I.V."/>
            <person name="Nagy L.G."/>
            <person name="Martin F."/>
            <person name="Kauserud H."/>
        </authorList>
    </citation>
    <scope>NUCLEOTIDE SEQUENCE</scope>
    <source>
        <strain evidence="2">CBHHK002</strain>
    </source>
</reference>
<protein>
    <submittedName>
        <fullName evidence="2">Uncharacterized protein</fullName>
    </submittedName>
</protein>
<organism evidence="2 3">
    <name type="scientific">Mycena albidolilacea</name>
    <dbReference type="NCBI Taxonomy" id="1033008"/>
    <lineage>
        <taxon>Eukaryota</taxon>
        <taxon>Fungi</taxon>
        <taxon>Dikarya</taxon>
        <taxon>Basidiomycota</taxon>
        <taxon>Agaricomycotina</taxon>
        <taxon>Agaricomycetes</taxon>
        <taxon>Agaricomycetidae</taxon>
        <taxon>Agaricales</taxon>
        <taxon>Marasmiineae</taxon>
        <taxon>Mycenaceae</taxon>
        <taxon>Mycena</taxon>
    </lineage>
</organism>
<dbReference type="Proteomes" id="UP001218218">
    <property type="component" value="Unassembled WGS sequence"/>
</dbReference>
<proteinExistence type="predicted"/>